<dbReference type="GeneID" id="112466722"/>
<dbReference type="PANTHER" id="PTHR21143">
    <property type="entry name" value="INVERTEBRATE GUSTATORY RECEPTOR"/>
    <property type="match status" value="1"/>
</dbReference>
<dbReference type="GO" id="GO:0005886">
    <property type="term" value="C:plasma membrane"/>
    <property type="evidence" value="ECO:0007669"/>
    <property type="project" value="UniProtKB-SubCell"/>
</dbReference>
<sequence>MYNLSTKFHGKILHKWRVLQVTDFQSLMYPCFIFCYILGIFPYKINALTFKISKPRCMLSTVVICVTSVYSFILLYDIIISEKVTFGNLSWISSGTCYYIFTSFITIVTYILSGPRMRLLQAIMDVSSKLPSKTYRKLSRLIYTKDIISFFLLIVITVLCFDKLNISLTLKLFTIYISLVEFQMNMLYFNCVCILKACFKRINDDLANLREPVVKNAPHLFNRIYHKQRNLFLLMELKALKKQHLMISDTVQMLNLVFSLQLLAFIAINFCDITFSLYFYASKWPGFTNELQEDLWYSYFLALIIYQSLKMSSIIWACETGKNQALEIGTTVHVVFNSISDEDVKNELQLFSLQILQRKNIFSAKGLNVDATLLAAIVGNITTYLLILMQFLLMSNSCNGKSTNNIT</sequence>
<feature type="transmembrane region" description="Helical" evidence="8">
    <location>
        <begin position="57"/>
        <end position="79"/>
    </location>
</feature>
<dbReference type="Pfam" id="PF08395">
    <property type="entry name" value="7tm_7"/>
    <property type="match status" value="1"/>
</dbReference>
<dbReference type="GO" id="GO:0007635">
    <property type="term" value="P:chemosensory behavior"/>
    <property type="evidence" value="ECO:0007669"/>
    <property type="project" value="TreeGrafter"/>
</dbReference>
<keyword evidence="2 8" id="KW-1003">Cell membrane</keyword>
<dbReference type="GO" id="GO:0030425">
    <property type="term" value="C:dendrite"/>
    <property type="evidence" value="ECO:0007669"/>
    <property type="project" value="TreeGrafter"/>
</dbReference>
<evidence type="ECO:0000256" key="1">
    <source>
        <dbReference type="ARBA" id="ARBA00004651"/>
    </source>
</evidence>
<comment type="subcellular location">
    <subcellularLocation>
        <location evidence="1 8">Cell membrane</location>
        <topology evidence="1 8">Multi-pass membrane protein</topology>
    </subcellularLocation>
</comment>
<dbReference type="GO" id="GO:0050909">
    <property type="term" value="P:sensory perception of taste"/>
    <property type="evidence" value="ECO:0007669"/>
    <property type="project" value="InterPro"/>
</dbReference>
<comment type="similarity">
    <text evidence="8">Belongs to the insect chemoreceptor superfamily. Gustatory receptor (GR) family.</text>
</comment>
<dbReference type="GO" id="GO:0007165">
    <property type="term" value="P:signal transduction"/>
    <property type="evidence" value="ECO:0007669"/>
    <property type="project" value="UniProtKB-KW"/>
</dbReference>
<organism evidence="9 10">
    <name type="scientific">Temnothorax curvispinosus</name>
    <dbReference type="NCBI Taxonomy" id="300111"/>
    <lineage>
        <taxon>Eukaryota</taxon>
        <taxon>Metazoa</taxon>
        <taxon>Ecdysozoa</taxon>
        <taxon>Arthropoda</taxon>
        <taxon>Hexapoda</taxon>
        <taxon>Insecta</taxon>
        <taxon>Pterygota</taxon>
        <taxon>Neoptera</taxon>
        <taxon>Endopterygota</taxon>
        <taxon>Hymenoptera</taxon>
        <taxon>Apocrita</taxon>
        <taxon>Aculeata</taxon>
        <taxon>Formicoidea</taxon>
        <taxon>Formicidae</taxon>
        <taxon>Myrmicinae</taxon>
        <taxon>Temnothorax</taxon>
    </lineage>
</organism>
<dbReference type="PANTHER" id="PTHR21143:SF134">
    <property type="entry name" value="GUSTATORY RECEPTOR"/>
    <property type="match status" value="1"/>
</dbReference>
<dbReference type="GO" id="GO:0030424">
    <property type="term" value="C:axon"/>
    <property type="evidence" value="ECO:0007669"/>
    <property type="project" value="TreeGrafter"/>
</dbReference>
<dbReference type="GO" id="GO:0008049">
    <property type="term" value="P:male courtship behavior"/>
    <property type="evidence" value="ECO:0007669"/>
    <property type="project" value="TreeGrafter"/>
</dbReference>
<dbReference type="RefSeq" id="XP_024890744.1">
    <property type="nucleotide sequence ID" value="XM_025034976.1"/>
</dbReference>
<name>A0A6J1R6T4_9HYME</name>
<feature type="transmembrane region" description="Helical" evidence="8">
    <location>
        <begin position="367"/>
        <end position="393"/>
    </location>
</feature>
<proteinExistence type="inferred from homology"/>
<dbReference type="Proteomes" id="UP000504618">
    <property type="component" value="Unplaced"/>
</dbReference>
<feature type="transmembrane region" description="Helical" evidence="8">
    <location>
        <begin position="142"/>
        <end position="161"/>
    </location>
</feature>
<reference evidence="10" key="1">
    <citation type="submission" date="2025-08" db="UniProtKB">
        <authorList>
            <consortium name="RefSeq"/>
        </authorList>
    </citation>
    <scope>IDENTIFICATION</scope>
    <source>
        <tissue evidence="10">Whole body</tissue>
    </source>
</reference>
<evidence type="ECO:0000256" key="2">
    <source>
        <dbReference type="ARBA" id="ARBA00022475"/>
    </source>
</evidence>
<evidence type="ECO:0000256" key="5">
    <source>
        <dbReference type="ARBA" id="ARBA00023136"/>
    </source>
</evidence>
<keyword evidence="4 8" id="KW-1133">Transmembrane helix</keyword>
<keyword evidence="9" id="KW-1185">Reference proteome</keyword>
<gene>
    <name evidence="10" type="primary">LOC112466722</name>
</gene>
<keyword evidence="5 8" id="KW-0472">Membrane</keyword>
<dbReference type="GO" id="GO:0043025">
    <property type="term" value="C:neuronal cell body"/>
    <property type="evidence" value="ECO:0007669"/>
    <property type="project" value="TreeGrafter"/>
</dbReference>
<feature type="transmembrane region" description="Helical" evidence="8">
    <location>
        <begin position="27"/>
        <end position="45"/>
    </location>
</feature>
<feature type="transmembrane region" description="Helical" evidence="8">
    <location>
        <begin position="296"/>
        <end position="318"/>
    </location>
</feature>
<comment type="function">
    <text evidence="8">Gustatory receptor which mediates acceptance or avoidance behavior, depending on its substrates.</text>
</comment>
<evidence type="ECO:0000313" key="10">
    <source>
        <dbReference type="RefSeq" id="XP_024890744.1"/>
    </source>
</evidence>
<evidence type="ECO:0000256" key="4">
    <source>
        <dbReference type="ARBA" id="ARBA00022989"/>
    </source>
</evidence>
<evidence type="ECO:0000313" key="9">
    <source>
        <dbReference type="Proteomes" id="UP000504618"/>
    </source>
</evidence>
<feature type="transmembrane region" description="Helical" evidence="8">
    <location>
        <begin position="91"/>
        <end position="112"/>
    </location>
</feature>
<dbReference type="OrthoDB" id="6366728at2759"/>
<evidence type="ECO:0000256" key="8">
    <source>
        <dbReference type="RuleBase" id="RU363108"/>
    </source>
</evidence>
<evidence type="ECO:0000256" key="3">
    <source>
        <dbReference type="ARBA" id="ARBA00022692"/>
    </source>
</evidence>
<dbReference type="AlphaFoldDB" id="A0A6J1R6T4"/>
<keyword evidence="3 8" id="KW-0812">Transmembrane</keyword>
<evidence type="ECO:0000256" key="7">
    <source>
        <dbReference type="ARBA" id="ARBA00023224"/>
    </source>
</evidence>
<comment type="caution">
    <text evidence="8">Lacks conserved residue(s) required for the propagation of feature annotation.</text>
</comment>
<dbReference type="InterPro" id="IPR013604">
    <property type="entry name" value="7TM_chemorcpt"/>
</dbReference>
<accession>A0A6J1R6T4</accession>
<protein>
    <recommendedName>
        <fullName evidence="8">Gustatory receptor</fullName>
    </recommendedName>
</protein>
<keyword evidence="6 8" id="KW-0675">Receptor</keyword>
<evidence type="ECO:0000256" key="6">
    <source>
        <dbReference type="ARBA" id="ARBA00023170"/>
    </source>
</evidence>
<feature type="transmembrane region" description="Helical" evidence="8">
    <location>
        <begin position="173"/>
        <end position="195"/>
    </location>
</feature>
<feature type="transmembrane region" description="Helical" evidence="8">
    <location>
        <begin position="256"/>
        <end position="281"/>
    </location>
</feature>
<keyword evidence="7 8" id="KW-0807">Transducer</keyword>